<feature type="transmembrane region" description="Helical" evidence="1">
    <location>
        <begin position="161"/>
        <end position="179"/>
    </location>
</feature>
<feature type="transmembrane region" description="Helical" evidence="1">
    <location>
        <begin position="129"/>
        <end position="149"/>
    </location>
</feature>
<evidence type="ECO:0000256" key="1">
    <source>
        <dbReference type="SAM" id="Phobius"/>
    </source>
</evidence>
<name>A0ABS2GWK6_9LACO</name>
<organism evidence="2 3">
    <name type="scientific">Limosilactobacillus coleohominis</name>
    <dbReference type="NCBI Taxonomy" id="181675"/>
    <lineage>
        <taxon>Bacteria</taxon>
        <taxon>Bacillati</taxon>
        <taxon>Bacillota</taxon>
        <taxon>Bacilli</taxon>
        <taxon>Lactobacillales</taxon>
        <taxon>Lactobacillaceae</taxon>
        <taxon>Limosilactobacillus</taxon>
    </lineage>
</organism>
<protein>
    <recommendedName>
        <fullName evidence="4">Integral membrane protein</fullName>
    </recommendedName>
</protein>
<feature type="transmembrane region" description="Helical" evidence="1">
    <location>
        <begin position="191"/>
        <end position="212"/>
    </location>
</feature>
<reference evidence="2 3" key="1">
    <citation type="journal article" date="2021" name="Sci. Rep.">
        <title>The distribution of antibiotic resistance genes in chicken gut microbiota commensals.</title>
        <authorList>
            <person name="Juricova H."/>
            <person name="Matiasovicova J."/>
            <person name="Kubasova T."/>
            <person name="Cejkova D."/>
            <person name="Rychlik I."/>
        </authorList>
    </citation>
    <scope>NUCLEOTIDE SEQUENCE [LARGE SCALE GENOMIC DNA]</scope>
    <source>
        <strain evidence="2 3">An574</strain>
    </source>
</reference>
<keyword evidence="1" id="KW-0812">Transmembrane</keyword>
<sequence length="222" mass="24669">MAISRANKSASVLLSGFYGQIIFGGIGVIIHEMSHLILAVIFGHHIQSVSLLHIPDSHDPRDRGLGYVGHTWNDNNLYQKIGNVFIGIAPVIGCSLAMIWSTRLLVPSFYNQWLVAIGGRQITEHPIAWWQWGLWIVLMINISIGGFDLSAADLQNSRQGIVALIIVITLTAFLSSLIVNYQTIYAKLSQIIGPLMWMLIFAIAINAGLWLIMRIGVRLRSR</sequence>
<keyword evidence="1" id="KW-1133">Transmembrane helix</keyword>
<evidence type="ECO:0008006" key="4">
    <source>
        <dbReference type="Google" id="ProtNLM"/>
    </source>
</evidence>
<keyword evidence="3" id="KW-1185">Reference proteome</keyword>
<evidence type="ECO:0000313" key="2">
    <source>
        <dbReference type="EMBL" id="MBM6940023.1"/>
    </source>
</evidence>
<evidence type="ECO:0000313" key="3">
    <source>
        <dbReference type="Proteomes" id="UP000785625"/>
    </source>
</evidence>
<comment type="caution">
    <text evidence="2">The sequence shown here is derived from an EMBL/GenBank/DDBJ whole genome shotgun (WGS) entry which is preliminary data.</text>
</comment>
<proteinExistence type="predicted"/>
<dbReference type="Proteomes" id="UP000785625">
    <property type="component" value="Unassembled WGS sequence"/>
</dbReference>
<gene>
    <name evidence="2" type="ORF">H5975_00725</name>
</gene>
<accession>A0ABS2GWK6</accession>
<dbReference type="RefSeq" id="WP_204784471.1">
    <property type="nucleotide sequence ID" value="NZ_CALVGD010000019.1"/>
</dbReference>
<feature type="transmembrane region" description="Helical" evidence="1">
    <location>
        <begin position="81"/>
        <end position="100"/>
    </location>
</feature>
<dbReference type="EMBL" id="JACJKU010000004">
    <property type="protein sequence ID" value="MBM6940023.1"/>
    <property type="molecule type" value="Genomic_DNA"/>
</dbReference>
<keyword evidence="1" id="KW-0472">Membrane</keyword>